<dbReference type="GO" id="GO:0045087">
    <property type="term" value="P:innate immune response"/>
    <property type="evidence" value="ECO:0007669"/>
    <property type="project" value="UniProtKB-KW"/>
</dbReference>
<dbReference type="GO" id="GO:0002218">
    <property type="term" value="P:activation of innate immune response"/>
    <property type="evidence" value="ECO:0007669"/>
    <property type="project" value="InterPro"/>
</dbReference>
<feature type="transmembrane region" description="Helical" evidence="7">
    <location>
        <begin position="119"/>
        <end position="136"/>
    </location>
</feature>
<proteinExistence type="predicted"/>
<evidence type="ECO:0000256" key="3">
    <source>
        <dbReference type="ARBA" id="ARBA00022692"/>
    </source>
</evidence>
<dbReference type="Gene3D" id="1.20.5.5200">
    <property type="match status" value="1"/>
</dbReference>
<protein>
    <recommendedName>
        <fullName evidence="12">Stimulator of interferon genes protein</fullName>
    </recommendedName>
</protein>
<keyword evidence="11" id="KW-1185">Reference proteome</keyword>
<dbReference type="PANTHER" id="PTHR34339">
    <property type="entry name" value="STIMULATOR OF INTERFERON GENES PROTEIN"/>
    <property type="match status" value="1"/>
</dbReference>
<dbReference type="GO" id="GO:0061709">
    <property type="term" value="P:reticulophagy"/>
    <property type="evidence" value="ECO:0007669"/>
    <property type="project" value="TreeGrafter"/>
</dbReference>
<reference evidence="10 11" key="1">
    <citation type="submission" date="2022-05" db="EMBL/GenBank/DDBJ databases">
        <authorList>
            <consortium name="Genoscope - CEA"/>
            <person name="William W."/>
        </authorList>
    </citation>
    <scope>NUCLEOTIDE SEQUENCE [LARGE SCALE GENOMIC DNA]</scope>
</reference>
<dbReference type="InterPro" id="IPR055432">
    <property type="entry name" value="STING_LBD"/>
</dbReference>
<evidence type="ECO:0000256" key="4">
    <source>
        <dbReference type="ARBA" id="ARBA00022859"/>
    </source>
</evidence>
<dbReference type="GO" id="GO:0016239">
    <property type="term" value="P:positive regulation of macroautophagy"/>
    <property type="evidence" value="ECO:0007669"/>
    <property type="project" value="TreeGrafter"/>
</dbReference>
<dbReference type="GO" id="GO:0061507">
    <property type="term" value="F:2',3'-cyclic GMP-AMP binding"/>
    <property type="evidence" value="ECO:0007669"/>
    <property type="project" value="TreeGrafter"/>
</dbReference>
<dbReference type="Pfam" id="PF15009">
    <property type="entry name" value="STING_LBD"/>
    <property type="match status" value="1"/>
</dbReference>
<evidence type="ECO:0000256" key="2">
    <source>
        <dbReference type="ARBA" id="ARBA00022588"/>
    </source>
</evidence>
<keyword evidence="4" id="KW-0391">Immunity</keyword>
<comment type="subcellular location">
    <subcellularLocation>
        <location evidence="1">Membrane</location>
        <topology evidence="1">Multi-pass membrane protein</topology>
    </subcellularLocation>
</comment>
<evidence type="ECO:0000256" key="1">
    <source>
        <dbReference type="ARBA" id="ARBA00004141"/>
    </source>
</evidence>
<evidence type="ECO:0000256" key="6">
    <source>
        <dbReference type="ARBA" id="ARBA00023136"/>
    </source>
</evidence>
<evidence type="ECO:0000313" key="11">
    <source>
        <dbReference type="Proteomes" id="UP001159428"/>
    </source>
</evidence>
<evidence type="ECO:0000256" key="7">
    <source>
        <dbReference type="SAM" id="Phobius"/>
    </source>
</evidence>
<dbReference type="GO" id="GO:0032481">
    <property type="term" value="P:positive regulation of type I interferon production"/>
    <property type="evidence" value="ECO:0007669"/>
    <property type="project" value="InterPro"/>
</dbReference>
<name>A0AAU9XMZ1_9CNID</name>
<evidence type="ECO:0000259" key="9">
    <source>
        <dbReference type="Pfam" id="PF23417"/>
    </source>
</evidence>
<dbReference type="GO" id="GO:0005776">
    <property type="term" value="C:autophagosome"/>
    <property type="evidence" value="ECO:0007669"/>
    <property type="project" value="TreeGrafter"/>
</dbReference>
<dbReference type="Gene3D" id="3.40.50.12100">
    <property type="entry name" value="Stimulator of interferon genes protein"/>
    <property type="match status" value="1"/>
</dbReference>
<dbReference type="InterPro" id="IPR029158">
    <property type="entry name" value="STING"/>
</dbReference>
<comment type="caution">
    <text evidence="10">The sequence shown here is derived from an EMBL/GenBank/DDBJ whole genome shotgun (WGS) entry which is preliminary data.</text>
</comment>
<dbReference type="GO" id="GO:0000045">
    <property type="term" value="P:autophagosome assembly"/>
    <property type="evidence" value="ECO:0007669"/>
    <property type="project" value="TreeGrafter"/>
</dbReference>
<dbReference type="GO" id="GO:0005789">
    <property type="term" value="C:endoplasmic reticulum membrane"/>
    <property type="evidence" value="ECO:0007669"/>
    <property type="project" value="TreeGrafter"/>
</dbReference>
<gene>
    <name evidence="10" type="ORF">PMEA_00027105</name>
</gene>
<keyword evidence="5 7" id="KW-1133">Transmembrane helix</keyword>
<dbReference type="GO" id="GO:0035438">
    <property type="term" value="F:cyclic-di-GMP binding"/>
    <property type="evidence" value="ECO:0007669"/>
    <property type="project" value="TreeGrafter"/>
</dbReference>
<dbReference type="AlphaFoldDB" id="A0AAU9XMZ1"/>
<organism evidence="10 11">
    <name type="scientific">Pocillopora meandrina</name>
    <dbReference type="NCBI Taxonomy" id="46732"/>
    <lineage>
        <taxon>Eukaryota</taxon>
        <taxon>Metazoa</taxon>
        <taxon>Cnidaria</taxon>
        <taxon>Anthozoa</taxon>
        <taxon>Hexacorallia</taxon>
        <taxon>Scleractinia</taxon>
        <taxon>Astrocoeniina</taxon>
        <taxon>Pocilloporidae</taxon>
        <taxon>Pocillopora</taxon>
    </lineage>
</organism>
<evidence type="ECO:0000256" key="5">
    <source>
        <dbReference type="ARBA" id="ARBA00022989"/>
    </source>
</evidence>
<accession>A0AAU9XMZ1</accession>
<dbReference type="InterPro" id="IPR038623">
    <property type="entry name" value="STING_C_sf"/>
</dbReference>
<dbReference type="Proteomes" id="UP001159428">
    <property type="component" value="Unassembled WGS sequence"/>
</dbReference>
<feature type="transmembrane region" description="Helical" evidence="7">
    <location>
        <begin position="31"/>
        <end position="53"/>
    </location>
</feature>
<dbReference type="PANTHER" id="PTHR34339:SF1">
    <property type="entry name" value="STIMULATOR OF INTERFERON GENES PROTEIN"/>
    <property type="match status" value="1"/>
</dbReference>
<keyword evidence="2" id="KW-0399">Innate immunity</keyword>
<evidence type="ECO:0000313" key="10">
    <source>
        <dbReference type="EMBL" id="CAH3153427.1"/>
    </source>
</evidence>
<feature type="domain" description="STING ligand-binding" evidence="8">
    <location>
        <begin position="187"/>
        <end position="354"/>
    </location>
</feature>
<dbReference type="EMBL" id="CALNXJ010000053">
    <property type="protein sequence ID" value="CAH3153427.1"/>
    <property type="molecule type" value="Genomic_DNA"/>
</dbReference>
<evidence type="ECO:0000259" key="8">
    <source>
        <dbReference type="Pfam" id="PF15009"/>
    </source>
</evidence>
<sequence>MAENHLPQGDDLPQQVNTGFGSLFLRRGKTVTFASVTMLVIAIIITGAVLFFTVKEKEKEVHSQLITIALHTSSVILAEMIRRFFLLCEEFQHKDTRYGGKWKKIFEATFSTDYFKRSLAAAILIITICIVCGYLLNVRYEILPRPDFVIFFFLNSLVVDQLSHICGLRELAPAETSDLIQKGNKSVAYGLAWGYYFNYLKLMLPVLKEQIAKSEQFRDQISVTLFILVPRTCCIYGKIASFDSRVKFVVDLPEMTRNSGGIEDRSYKNAVHMVEKLQPDGTVEKYFFLVEYATALETLYKMSRNGDDSLTNDERDHQVVLFYQKLTELLENCKVCRGLYKLVPISGEDSNEISKVLMECKDQNRDSSQQNNANSV</sequence>
<feature type="domain" description="STING transmembrane" evidence="9">
    <location>
        <begin position="67"/>
        <end position="181"/>
    </location>
</feature>
<dbReference type="Pfam" id="PF23417">
    <property type="entry name" value="STING_TM"/>
    <property type="match status" value="1"/>
</dbReference>
<dbReference type="InterPro" id="IPR055434">
    <property type="entry name" value="STING_TM"/>
</dbReference>
<keyword evidence="3 7" id="KW-0812">Transmembrane</keyword>
<keyword evidence="6 7" id="KW-0472">Membrane</keyword>
<evidence type="ECO:0008006" key="12">
    <source>
        <dbReference type="Google" id="ProtNLM"/>
    </source>
</evidence>